<evidence type="ECO:0000313" key="1">
    <source>
        <dbReference type="EMBL" id="KAK2900546.1"/>
    </source>
</evidence>
<name>A0AA88TSK8_9TELE</name>
<organism evidence="1 2">
    <name type="scientific">Cirrhinus molitorella</name>
    <name type="common">mud carp</name>
    <dbReference type="NCBI Taxonomy" id="172907"/>
    <lineage>
        <taxon>Eukaryota</taxon>
        <taxon>Metazoa</taxon>
        <taxon>Chordata</taxon>
        <taxon>Craniata</taxon>
        <taxon>Vertebrata</taxon>
        <taxon>Euteleostomi</taxon>
        <taxon>Actinopterygii</taxon>
        <taxon>Neopterygii</taxon>
        <taxon>Teleostei</taxon>
        <taxon>Ostariophysi</taxon>
        <taxon>Cypriniformes</taxon>
        <taxon>Cyprinidae</taxon>
        <taxon>Labeoninae</taxon>
        <taxon>Labeonini</taxon>
        <taxon>Cirrhinus</taxon>
    </lineage>
</organism>
<sequence>MLKSHLFVYVTDLDDAGGRAKASNPAGGELNLRQKCTLNVLWKGQEECSKKAHQSLTTRGHNPQPLCCFSPGLKTMTD</sequence>
<keyword evidence="2" id="KW-1185">Reference proteome</keyword>
<dbReference type="EMBL" id="JAUYZG010000008">
    <property type="protein sequence ID" value="KAK2900546.1"/>
    <property type="molecule type" value="Genomic_DNA"/>
</dbReference>
<dbReference type="Proteomes" id="UP001187343">
    <property type="component" value="Unassembled WGS sequence"/>
</dbReference>
<protein>
    <submittedName>
        <fullName evidence="1">Uncharacterized protein</fullName>
    </submittedName>
</protein>
<proteinExistence type="predicted"/>
<accession>A0AA88TSK8</accession>
<evidence type="ECO:0000313" key="2">
    <source>
        <dbReference type="Proteomes" id="UP001187343"/>
    </source>
</evidence>
<gene>
    <name evidence="1" type="ORF">Q8A67_008661</name>
</gene>
<reference evidence="1" key="1">
    <citation type="submission" date="2023-08" db="EMBL/GenBank/DDBJ databases">
        <title>Chromosome-level Genome Assembly of mud carp (Cirrhinus molitorella).</title>
        <authorList>
            <person name="Liu H."/>
        </authorList>
    </citation>
    <scope>NUCLEOTIDE SEQUENCE</scope>
    <source>
        <strain evidence="1">Prfri</strain>
        <tissue evidence="1">Muscle</tissue>
    </source>
</reference>
<comment type="caution">
    <text evidence="1">The sequence shown here is derived from an EMBL/GenBank/DDBJ whole genome shotgun (WGS) entry which is preliminary data.</text>
</comment>
<dbReference type="AlphaFoldDB" id="A0AA88TSK8"/>